<dbReference type="Proteomes" id="UP000294498">
    <property type="component" value="Unassembled WGS sequence"/>
</dbReference>
<evidence type="ECO:0000313" key="2">
    <source>
        <dbReference type="EMBL" id="TDW96437.1"/>
    </source>
</evidence>
<keyword evidence="1" id="KW-0732">Signal</keyword>
<proteinExistence type="predicted"/>
<evidence type="ECO:0000256" key="1">
    <source>
        <dbReference type="SAM" id="SignalP"/>
    </source>
</evidence>
<dbReference type="OrthoDB" id="796457at2"/>
<dbReference type="EMBL" id="SODV01000002">
    <property type="protein sequence ID" value="TDW96437.1"/>
    <property type="molecule type" value="Genomic_DNA"/>
</dbReference>
<comment type="caution">
    <text evidence="2">The sequence shown here is derived from an EMBL/GenBank/DDBJ whole genome shotgun (WGS) entry which is preliminary data.</text>
</comment>
<gene>
    <name evidence="2" type="ORF">EDB95_4268</name>
</gene>
<evidence type="ECO:0000313" key="3">
    <source>
        <dbReference type="Proteomes" id="UP000294498"/>
    </source>
</evidence>
<keyword evidence="3" id="KW-1185">Reference proteome</keyword>
<name>A0A4R8DG60_9BACT</name>
<dbReference type="PROSITE" id="PS51257">
    <property type="entry name" value="PROKAR_LIPOPROTEIN"/>
    <property type="match status" value="1"/>
</dbReference>
<protein>
    <submittedName>
        <fullName evidence="2">Uncharacterized protein</fullName>
    </submittedName>
</protein>
<dbReference type="AlphaFoldDB" id="A0A4R8DG60"/>
<accession>A0A4R8DG60</accession>
<dbReference type="RefSeq" id="WP_133996868.1">
    <property type="nucleotide sequence ID" value="NZ_SODV01000002.1"/>
</dbReference>
<feature type="chain" id="PRO_5020687867" evidence="1">
    <location>
        <begin position="20"/>
        <end position="304"/>
    </location>
</feature>
<organism evidence="2 3">
    <name type="scientific">Dinghuibacter silviterrae</name>
    <dbReference type="NCBI Taxonomy" id="1539049"/>
    <lineage>
        <taxon>Bacteria</taxon>
        <taxon>Pseudomonadati</taxon>
        <taxon>Bacteroidota</taxon>
        <taxon>Chitinophagia</taxon>
        <taxon>Chitinophagales</taxon>
        <taxon>Chitinophagaceae</taxon>
        <taxon>Dinghuibacter</taxon>
    </lineage>
</organism>
<feature type="signal peptide" evidence="1">
    <location>
        <begin position="1"/>
        <end position="19"/>
    </location>
</feature>
<sequence length="304" mass="32793">MTPFKRIQLVAIATLFALAACKKDTMMTPTDQVLTPVGYMDRSKVHFIGDGFSLSVSHGRLQKVDREGRMVEDFGEVKPLEDRYNPGKSALVPAASGWIAYSYWSNPNTSKPITYFTTNWTVPSAPTRQGSQTIFLFNGMQDGLTSTSYIIQPVLQWGPSAAGGGKYWAITNWYVSSSQAFYGSLATVSAGTSLQGIMEETAASGGNYSYYCYFTGYPSSTALQVNNVPEAFWAAETLESYGVTTPSTMYPPNSDVAMSSIQILQGSTNASLSWSTAQAVSGSAQKAVVVSNASPGGQVDIYFR</sequence>
<reference evidence="2 3" key="1">
    <citation type="submission" date="2019-03" db="EMBL/GenBank/DDBJ databases">
        <title>Genomic Encyclopedia of Type Strains, Phase IV (KMG-IV): sequencing the most valuable type-strain genomes for metagenomic binning, comparative biology and taxonomic classification.</title>
        <authorList>
            <person name="Goeker M."/>
        </authorList>
    </citation>
    <scope>NUCLEOTIDE SEQUENCE [LARGE SCALE GENOMIC DNA]</scope>
    <source>
        <strain evidence="2 3">DSM 100059</strain>
    </source>
</reference>